<proteinExistence type="predicted"/>
<dbReference type="EMBL" id="VSSQ01068775">
    <property type="protein sequence ID" value="MPN20915.1"/>
    <property type="molecule type" value="Genomic_DNA"/>
</dbReference>
<reference evidence="1" key="1">
    <citation type="submission" date="2019-08" db="EMBL/GenBank/DDBJ databases">
        <authorList>
            <person name="Kucharzyk K."/>
            <person name="Murdoch R.W."/>
            <person name="Higgins S."/>
            <person name="Loffler F."/>
        </authorList>
    </citation>
    <scope>NUCLEOTIDE SEQUENCE</scope>
</reference>
<evidence type="ECO:0000313" key="1">
    <source>
        <dbReference type="EMBL" id="MPN20915.1"/>
    </source>
</evidence>
<dbReference type="Pfam" id="PF09560">
    <property type="entry name" value="Spore_YunB"/>
    <property type="match status" value="1"/>
</dbReference>
<organism evidence="1">
    <name type="scientific">bioreactor metagenome</name>
    <dbReference type="NCBI Taxonomy" id="1076179"/>
    <lineage>
        <taxon>unclassified sequences</taxon>
        <taxon>metagenomes</taxon>
        <taxon>ecological metagenomes</taxon>
    </lineage>
</organism>
<sequence length="80" mass="8665">MQSQLNHRFDSAGINQTRHQIVMQLDANIIAILPGYTAASEISSSLIMAETVIVGVSPESFTQVLTKNDDTAGLIADYNK</sequence>
<dbReference type="AlphaFoldDB" id="A0A645G2Q9"/>
<protein>
    <submittedName>
        <fullName evidence="1">Uncharacterized protein</fullName>
    </submittedName>
</protein>
<gene>
    <name evidence="1" type="ORF">SDC9_168294</name>
</gene>
<name>A0A645G2Q9_9ZZZZ</name>
<accession>A0A645G2Q9</accession>
<dbReference type="InterPro" id="IPR014197">
    <property type="entry name" value="Sporulation_prot_YunB"/>
</dbReference>
<comment type="caution">
    <text evidence="1">The sequence shown here is derived from an EMBL/GenBank/DDBJ whole genome shotgun (WGS) entry which is preliminary data.</text>
</comment>